<gene>
    <name evidence="1" type="ORF">ACFOSB_10695</name>
</gene>
<dbReference type="SUPFAM" id="SSF47413">
    <property type="entry name" value="lambda repressor-like DNA-binding domains"/>
    <property type="match status" value="1"/>
</dbReference>
<evidence type="ECO:0000313" key="2">
    <source>
        <dbReference type="Proteomes" id="UP001595803"/>
    </source>
</evidence>
<proteinExistence type="predicted"/>
<dbReference type="RefSeq" id="WP_322472728.1">
    <property type="nucleotide sequence ID" value="NZ_JBHRZG010000010.1"/>
</dbReference>
<evidence type="ECO:0000313" key="1">
    <source>
        <dbReference type="EMBL" id="MFC3833326.1"/>
    </source>
</evidence>
<comment type="caution">
    <text evidence="1">The sequence shown here is derived from an EMBL/GenBank/DDBJ whole genome shotgun (WGS) entry which is preliminary data.</text>
</comment>
<organism evidence="1 2">
    <name type="scientific">Deinococcus rufus</name>
    <dbReference type="NCBI Taxonomy" id="2136097"/>
    <lineage>
        <taxon>Bacteria</taxon>
        <taxon>Thermotogati</taxon>
        <taxon>Deinococcota</taxon>
        <taxon>Deinococci</taxon>
        <taxon>Deinococcales</taxon>
        <taxon>Deinococcaceae</taxon>
        <taxon>Deinococcus</taxon>
    </lineage>
</organism>
<sequence length="81" mass="9407">MPRYIEGQIDWGRFRGDLRAYQRREALSGKEMARRLHISGAAYTRYCSGDRTPTSEVFVYALLMLGQDLRTYVPSMPDWAT</sequence>
<dbReference type="Pfam" id="PF13560">
    <property type="entry name" value="HTH_31"/>
    <property type="match status" value="1"/>
</dbReference>
<reference evidence="2" key="1">
    <citation type="journal article" date="2019" name="Int. J. Syst. Evol. Microbiol.">
        <title>The Global Catalogue of Microorganisms (GCM) 10K type strain sequencing project: providing services to taxonomists for standard genome sequencing and annotation.</title>
        <authorList>
            <consortium name="The Broad Institute Genomics Platform"/>
            <consortium name="The Broad Institute Genome Sequencing Center for Infectious Disease"/>
            <person name="Wu L."/>
            <person name="Ma J."/>
        </authorList>
    </citation>
    <scope>NUCLEOTIDE SEQUENCE [LARGE SCALE GENOMIC DNA]</scope>
    <source>
        <strain evidence="2">CCTCC AB 2017081</strain>
    </source>
</reference>
<protein>
    <submittedName>
        <fullName evidence="1">Helix-turn-helix domain-containing protein</fullName>
    </submittedName>
</protein>
<accession>A0ABV7ZB45</accession>
<keyword evidence="2" id="KW-1185">Reference proteome</keyword>
<dbReference type="Proteomes" id="UP001595803">
    <property type="component" value="Unassembled WGS sequence"/>
</dbReference>
<dbReference type="InterPro" id="IPR010982">
    <property type="entry name" value="Lambda_DNA-bd_dom_sf"/>
</dbReference>
<dbReference type="EMBL" id="JBHRZG010000010">
    <property type="protein sequence ID" value="MFC3833326.1"/>
    <property type="molecule type" value="Genomic_DNA"/>
</dbReference>
<name>A0ABV7ZB45_9DEIO</name>